<evidence type="ECO:0008006" key="5">
    <source>
        <dbReference type="Google" id="ProtNLM"/>
    </source>
</evidence>
<evidence type="ECO:0000256" key="2">
    <source>
        <dbReference type="SAM" id="Phobius"/>
    </source>
</evidence>
<evidence type="ECO:0000313" key="3">
    <source>
        <dbReference type="Proteomes" id="UP000813463"/>
    </source>
</evidence>
<accession>A0A9R0JYB8</accession>
<feature type="compositionally biased region" description="Acidic residues" evidence="1">
    <location>
        <begin position="377"/>
        <end position="388"/>
    </location>
</feature>
<keyword evidence="2" id="KW-0812">Transmembrane</keyword>
<organism evidence="3 4">
    <name type="scientific">Spinacia oleracea</name>
    <name type="common">Spinach</name>
    <dbReference type="NCBI Taxonomy" id="3562"/>
    <lineage>
        <taxon>Eukaryota</taxon>
        <taxon>Viridiplantae</taxon>
        <taxon>Streptophyta</taxon>
        <taxon>Embryophyta</taxon>
        <taxon>Tracheophyta</taxon>
        <taxon>Spermatophyta</taxon>
        <taxon>Magnoliopsida</taxon>
        <taxon>eudicotyledons</taxon>
        <taxon>Gunneridae</taxon>
        <taxon>Pentapetalae</taxon>
        <taxon>Caryophyllales</taxon>
        <taxon>Chenopodiaceae</taxon>
        <taxon>Chenopodioideae</taxon>
        <taxon>Anserineae</taxon>
        <taxon>Spinacia</taxon>
    </lineage>
</organism>
<name>A0A9R0JYB8_SPIOL</name>
<feature type="compositionally biased region" description="Basic and acidic residues" evidence="1">
    <location>
        <begin position="389"/>
        <end position="411"/>
    </location>
</feature>
<dbReference type="PANTHER" id="PTHR36354:SF2">
    <property type="entry name" value="IMPORT INNER MEMBRANE TRANSLOCASE SUBUNIT"/>
    <property type="match status" value="1"/>
</dbReference>
<dbReference type="AlphaFoldDB" id="A0A9R0JYB8"/>
<feature type="transmembrane region" description="Helical" evidence="2">
    <location>
        <begin position="216"/>
        <end position="235"/>
    </location>
</feature>
<dbReference type="Proteomes" id="UP000813463">
    <property type="component" value="Chromosome 1"/>
</dbReference>
<evidence type="ECO:0000313" key="4">
    <source>
        <dbReference type="RefSeq" id="XP_021851589.2"/>
    </source>
</evidence>
<dbReference type="GeneID" id="110791142"/>
<reference evidence="3" key="1">
    <citation type="journal article" date="2021" name="Nat. Commun.">
        <title>Genomic analyses provide insights into spinach domestication and the genetic basis of agronomic traits.</title>
        <authorList>
            <person name="Cai X."/>
            <person name="Sun X."/>
            <person name="Xu C."/>
            <person name="Sun H."/>
            <person name="Wang X."/>
            <person name="Ge C."/>
            <person name="Zhang Z."/>
            <person name="Wang Q."/>
            <person name="Fei Z."/>
            <person name="Jiao C."/>
            <person name="Wang Q."/>
        </authorList>
    </citation>
    <scope>NUCLEOTIDE SEQUENCE [LARGE SCALE GENOMIC DNA]</scope>
    <source>
        <strain evidence="3">cv. Varoflay</strain>
    </source>
</reference>
<dbReference type="KEGG" id="soe:110791142"/>
<dbReference type="PANTHER" id="PTHR36354">
    <property type="entry name" value="IMPORT INNER MEMBRANE TRANSLOCASE SUBUNIT"/>
    <property type="match status" value="1"/>
</dbReference>
<evidence type="ECO:0000256" key="1">
    <source>
        <dbReference type="SAM" id="MobiDB-lite"/>
    </source>
</evidence>
<feature type="transmembrane region" description="Helical" evidence="2">
    <location>
        <begin position="182"/>
        <end position="204"/>
    </location>
</feature>
<sequence>MSNPPQRIIKTLLKFHLNVIHNQTQISSSITKPLSQNARRFSTNLSNGFANSALKASKTYLNPCFPSSVSRPISSNGVLCPRLSSWKSSFGVYCRNYSVGNVKVNGISVKTMGFEKLVFNPLRIRQFSTKMSNFGSKLNAGKMNKNAAKKVVEKPLSAISSLFARYRGAIGLQIEGFWKRNFLLMVGAGGVMVCIVLWRIMFGIANTFVGLSEGMAKYGFLALSSAMVAFAGLYLRSRHTINPDKVYRMAMKELNTSASILEVMGAPLAGTDLRAYVMSGGGLTMSKLKPRLRSKRCFLIFPIRGSDNRGLVSVQVKKKEGKYDVKLLAVDIPMASGPDQRLFLIGDEEEYRIGGGLIGELRDPVVRAMAATKELEERDDIEAEEDEERELHEAERKHHEEFERLERERTQ</sequence>
<feature type="region of interest" description="Disordered" evidence="1">
    <location>
        <begin position="376"/>
        <end position="411"/>
    </location>
</feature>
<reference evidence="4" key="2">
    <citation type="submission" date="2025-08" db="UniProtKB">
        <authorList>
            <consortium name="RefSeq"/>
        </authorList>
    </citation>
    <scope>IDENTIFICATION</scope>
    <source>
        <tissue evidence="4">Leaf</tissue>
    </source>
</reference>
<keyword evidence="2" id="KW-1133">Transmembrane helix</keyword>
<keyword evidence="2" id="KW-0472">Membrane</keyword>
<gene>
    <name evidence="4" type="primary">LOC110791142</name>
</gene>
<dbReference type="RefSeq" id="XP_021851589.2">
    <property type="nucleotide sequence ID" value="XM_021995897.2"/>
</dbReference>
<protein>
    <recommendedName>
        <fullName evidence="5">Import inner membrane translocase subunit</fullName>
    </recommendedName>
</protein>
<proteinExistence type="predicted"/>
<keyword evidence="3" id="KW-1185">Reference proteome</keyword>